<organism evidence="6 7">
    <name type="scientific">Steinernema glaseri</name>
    <dbReference type="NCBI Taxonomy" id="37863"/>
    <lineage>
        <taxon>Eukaryota</taxon>
        <taxon>Metazoa</taxon>
        <taxon>Ecdysozoa</taxon>
        <taxon>Nematoda</taxon>
        <taxon>Chromadorea</taxon>
        <taxon>Rhabditida</taxon>
        <taxon>Tylenchina</taxon>
        <taxon>Panagrolaimomorpha</taxon>
        <taxon>Strongyloidoidea</taxon>
        <taxon>Steinernematidae</taxon>
        <taxon>Steinernema</taxon>
    </lineage>
</organism>
<comment type="similarity">
    <text evidence="1">Belongs to the nuclear hormone receptor family.</text>
</comment>
<accession>A0A1I7XXH4</accession>
<keyword evidence="4" id="KW-0675">Receptor</keyword>
<evidence type="ECO:0000256" key="2">
    <source>
        <dbReference type="ARBA" id="ARBA00023015"/>
    </source>
</evidence>
<dbReference type="Proteomes" id="UP000095287">
    <property type="component" value="Unplaced"/>
</dbReference>
<dbReference type="InterPro" id="IPR000536">
    <property type="entry name" value="Nucl_hrmn_rcpt_lig-bd"/>
</dbReference>
<evidence type="ECO:0000259" key="5">
    <source>
        <dbReference type="PROSITE" id="PS51843"/>
    </source>
</evidence>
<keyword evidence="3" id="KW-0804">Transcription</keyword>
<sequence>MQDRTGACRYKKCVQVGMSPHRIIAQMRGEESCLPMVTLSSKDVDYSHMLQNLLYIEEKIKILKESDYFPYSLTRTIEDYMSQPSPLNHTDRYHIITDWTKPIKWIGFSKDVAYLPYKLWGYMEIILAIDFYKTFAIFHRLNFADKLHLLKGTLRQVRLFHSSYDSYLRGHKEIYAEPDGYIPFAHQYRYSTGVFRLECDSSFYKFHEATCVPACEKAKMTIEKAVLLKAIIAMNHDAPNLSRKARDLVAAERLKYVKALMEIVRLENPSDKWAAWFLRLYELVNRNMYATNFLANLFFSKVVPITCTSSNVQLERIWVQLLIQ</sequence>
<feature type="domain" description="NR LBD" evidence="5">
    <location>
        <begin position="45"/>
        <end position="324"/>
    </location>
</feature>
<evidence type="ECO:0000256" key="1">
    <source>
        <dbReference type="ARBA" id="ARBA00005993"/>
    </source>
</evidence>
<dbReference type="SUPFAM" id="SSF48508">
    <property type="entry name" value="Nuclear receptor ligand-binding domain"/>
    <property type="match status" value="1"/>
</dbReference>
<dbReference type="PROSITE" id="PS51843">
    <property type="entry name" value="NR_LBD"/>
    <property type="match status" value="1"/>
</dbReference>
<name>A0A1I7XXH4_9BILA</name>
<evidence type="ECO:0000256" key="4">
    <source>
        <dbReference type="ARBA" id="ARBA00023170"/>
    </source>
</evidence>
<dbReference type="SMART" id="SM00430">
    <property type="entry name" value="HOLI"/>
    <property type="match status" value="1"/>
</dbReference>
<dbReference type="Pfam" id="PF00104">
    <property type="entry name" value="Hormone_recep"/>
    <property type="match status" value="1"/>
</dbReference>
<keyword evidence="2" id="KW-0805">Transcription regulation</keyword>
<dbReference type="AlphaFoldDB" id="A0A1I7XXH4"/>
<dbReference type="PANTHER" id="PTHR45886:SF18">
    <property type="entry name" value="NR LBD DOMAIN-CONTAINING PROTEIN-RELATED"/>
    <property type="match status" value="1"/>
</dbReference>
<dbReference type="WBParaSite" id="L893_g10486.t1">
    <property type="protein sequence ID" value="L893_g10486.t1"/>
    <property type="gene ID" value="L893_g10486"/>
</dbReference>
<dbReference type="InterPro" id="IPR035500">
    <property type="entry name" value="NHR-like_dom_sf"/>
</dbReference>
<evidence type="ECO:0000313" key="6">
    <source>
        <dbReference type="Proteomes" id="UP000095287"/>
    </source>
</evidence>
<keyword evidence="6" id="KW-1185">Reference proteome</keyword>
<evidence type="ECO:0000313" key="7">
    <source>
        <dbReference type="WBParaSite" id="L893_g10486.t1"/>
    </source>
</evidence>
<dbReference type="PANTHER" id="PTHR45886">
    <property type="entry name" value="NUCLEAR HORMONE RECEPTOR FAMILY-RELATED-RELATED"/>
    <property type="match status" value="1"/>
</dbReference>
<evidence type="ECO:0000256" key="3">
    <source>
        <dbReference type="ARBA" id="ARBA00023163"/>
    </source>
</evidence>
<reference evidence="7" key="1">
    <citation type="submission" date="2016-11" db="UniProtKB">
        <authorList>
            <consortium name="WormBaseParasite"/>
        </authorList>
    </citation>
    <scope>IDENTIFICATION</scope>
</reference>
<protein>
    <submittedName>
        <fullName evidence="7">NR LBD domain-containing protein</fullName>
    </submittedName>
</protein>
<dbReference type="Gene3D" id="1.10.565.10">
    <property type="entry name" value="Retinoid X Receptor"/>
    <property type="match status" value="1"/>
</dbReference>
<proteinExistence type="inferred from homology"/>